<dbReference type="KEGG" id="cak:Caul_0186"/>
<dbReference type="EMBL" id="CP000927">
    <property type="protein sequence ID" value="ABZ69323.1"/>
    <property type="molecule type" value="Genomic_DNA"/>
</dbReference>
<evidence type="ECO:0000313" key="1">
    <source>
        <dbReference type="EMBL" id="ABZ69323.1"/>
    </source>
</evidence>
<organism evidence="1">
    <name type="scientific">Caulobacter sp. (strain K31)</name>
    <dbReference type="NCBI Taxonomy" id="366602"/>
    <lineage>
        <taxon>Bacteria</taxon>
        <taxon>Pseudomonadati</taxon>
        <taxon>Pseudomonadota</taxon>
        <taxon>Alphaproteobacteria</taxon>
        <taxon>Caulobacterales</taxon>
        <taxon>Caulobacteraceae</taxon>
        <taxon>Caulobacter</taxon>
    </lineage>
</organism>
<evidence type="ECO:0008006" key="2">
    <source>
        <dbReference type="Google" id="ProtNLM"/>
    </source>
</evidence>
<dbReference type="InterPro" id="IPR032710">
    <property type="entry name" value="NTF2-like_dom_sf"/>
</dbReference>
<accession>B0T388</accession>
<name>B0T388_CAUSK</name>
<dbReference type="AlphaFoldDB" id="B0T388"/>
<dbReference type="SUPFAM" id="SSF54427">
    <property type="entry name" value="NTF2-like"/>
    <property type="match status" value="1"/>
</dbReference>
<dbReference type="Gene3D" id="3.10.450.50">
    <property type="match status" value="1"/>
</dbReference>
<reference evidence="1" key="1">
    <citation type="submission" date="2008-01" db="EMBL/GenBank/DDBJ databases">
        <title>Complete sequence of chromosome of Caulobacter sp. K31.</title>
        <authorList>
            <consortium name="US DOE Joint Genome Institute"/>
            <person name="Copeland A."/>
            <person name="Lucas S."/>
            <person name="Lapidus A."/>
            <person name="Barry K."/>
            <person name="Glavina del Rio T."/>
            <person name="Dalin E."/>
            <person name="Tice H."/>
            <person name="Pitluck S."/>
            <person name="Bruce D."/>
            <person name="Goodwin L."/>
            <person name="Thompson L.S."/>
            <person name="Brettin T."/>
            <person name="Detter J.C."/>
            <person name="Han C."/>
            <person name="Schmutz J."/>
            <person name="Larimer F."/>
            <person name="Land M."/>
            <person name="Hauser L."/>
            <person name="Kyrpides N."/>
            <person name="Kim E."/>
            <person name="Stephens C."/>
            <person name="Richardson P."/>
        </authorList>
    </citation>
    <scope>NUCLEOTIDE SEQUENCE [LARGE SCALE GENOMIC DNA]</scope>
    <source>
        <strain evidence="1">K31</strain>
    </source>
</reference>
<sequence>MPDRASPDAAMMAGPEALARFLETADEAVLSGVFSGGDLVILENFPPHVFTGQTGLAQWRALMARHVGAINDLRHSFGPPQDFGRTGDTVYFSLPTRWTGARDGKPFDEHGGWSFVLVLEDGGWRIRAYGWAVVSFAW</sequence>
<dbReference type="OrthoDB" id="7191199at2"/>
<gene>
    <name evidence="1" type="ordered locus">Caul_0186</name>
</gene>
<dbReference type="HOGENOM" id="CLU_1851524_0_0_5"/>
<dbReference type="STRING" id="366602.Caul_0186"/>
<protein>
    <recommendedName>
        <fullName evidence="2">SnoaL-like domain-containing protein</fullName>
    </recommendedName>
</protein>
<proteinExistence type="predicted"/>